<dbReference type="Proteomes" id="UP000807469">
    <property type="component" value="Unassembled WGS sequence"/>
</dbReference>
<keyword evidence="9" id="KW-1185">Reference proteome</keyword>
<gene>
    <name evidence="8" type="ORF">BDN70DRAFT_879995</name>
</gene>
<keyword evidence="4" id="KW-0443">Lipid metabolism</keyword>
<keyword evidence="4" id="KW-0444">Lipid biosynthesis</keyword>
<evidence type="ECO:0000256" key="1">
    <source>
        <dbReference type="ARBA" id="ARBA00008655"/>
    </source>
</evidence>
<evidence type="ECO:0000313" key="9">
    <source>
        <dbReference type="Proteomes" id="UP000807469"/>
    </source>
</evidence>
<reference evidence="8" key="1">
    <citation type="submission" date="2020-11" db="EMBL/GenBank/DDBJ databases">
        <authorList>
            <consortium name="DOE Joint Genome Institute"/>
            <person name="Ahrendt S."/>
            <person name="Riley R."/>
            <person name="Andreopoulos W."/>
            <person name="Labutti K."/>
            <person name="Pangilinan J."/>
            <person name="Ruiz-Duenas F.J."/>
            <person name="Barrasa J.M."/>
            <person name="Sanchez-Garcia M."/>
            <person name="Camarero S."/>
            <person name="Miyauchi S."/>
            <person name="Serrano A."/>
            <person name="Linde D."/>
            <person name="Babiker R."/>
            <person name="Drula E."/>
            <person name="Ayuso-Fernandez I."/>
            <person name="Pacheco R."/>
            <person name="Padilla G."/>
            <person name="Ferreira P."/>
            <person name="Barriuso J."/>
            <person name="Kellner H."/>
            <person name="Castanera R."/>
            <person name="Alfaro M."/>
            <person name="Ramirez L."/>
            <person name="Pisabarro A.G."/>
            <person name="Kuo A."/>
            <person name="Tritt A."/>
            <person name="Lipzen A."/>
            <person name="He G."/>
            <person name="Yan M."/>
            <person name="Ng V."/>
            <person name="Cullen D."/>
            <person name="Martin F."/>
            <person name="Rosso M.-N."/>
            <person name="Henrissat B."/>
            <person name="Hibbett D."/>
            <person name="Martinez A.T."/>
            <person name="Grigoriev I.V."/>
        </authorList>
    </citation>
    <scope>NUCLEOTIDE SEQUENCE</scope>
    <source>
        <strain evidence="8">CIRM-BRFM 674</strain>
    </source>
</reference>
<sequence>MSFLVSIIKPLAYLSLPIILVRQVAISSGVGRYYARVIIYVGTLITVASCSVFMAAGLTLLGRSTDTNYFVARIFYCIISRSLHLNVKVEGEENLQTFPTVLMANHQSMLDLLVIGRLMPKKTAIMAKKSLQFTPLGPFMTLSGTIFIDRGNSARAFRSIDAAGEKMKAERTSLWMFPEGTRHLSKEPDMLSLKKGGFHLALNAGIPITPIVTENYWHLYHKGVFGSGTITVRVLPPVTTTGFTVADVGLLSTRVREQMFTTLVEISPHAAKKTTVTSSSSQSTTSAAAEAESKKSATQASGPLEATAALVAPTFGGPTESLDNELEASTSSVASSVSSSPVVGRRNLGSSEGGETEEDEGMVLVGRPA</sequence>
<accession>A0A9P5Z049</accession>
<dbReference type="OrthoDB" id="202234at2759"/>
<evidence type="ECO:0000313" key="8">
    <source>
        <dbReference type="EMBL" id="KAF9478391.1"/>
    </source>
</evidence>
<dbReference type="EMBL" id="MU155235">
    <property type="protein sequence ID" value="KAF9478391.1"/>
    <property type="molecule type" value="Genomic_DNA"/>
</dbReference>
<dbReference type="EC" id="2.3.1.51" evidence="4"/>
<feature type="transmembrane region" description="Helical" evidence="6">
    <location>
        <begin position="6"/>
        <end position="25"/>
    </location>
</feature>
<feature type="domain" description="Phospholipid/glycerol acyltransferase" evidence="7">
    <location>
        <begin position="100"/>
        <end position="216"/>
    </location>
</feature>
<feature type="compositionally biased region" description="Low complexity" evidence="5">
    <location>
        <begin position="329"/>
        <end position="343"/>
    </location>
</feature>
<dbReference type="SMART" id="SM00563">
    <property type="entry name" value="PlsC"/>
    <property type="match status" value="1"/>
</dbReference>
<dbReference type="AlphaFoldDB" id="A0A9P5Z049"/>
<dbReference type="PANTHER" id="PTHR10434:SF11">
    <property type="entry name" value="1-ACYL-SN-GLYCEROL-3-PHOSPHATE ACYLTRANSFERASE"/>
    <property type="match status" value="1"/>
</dbReference>
<feature type="transmembrane region" description="Helical" evidence="6">
    <location>
        <begin position="37"/>
        <end position="61"/>
    </location>
</feature>
<dbReference type="InterPro" id="IPR002123">
    <property type="entry name" value="Plipid/glycerol_acylTrfase"/>
</dbReference>
<evidence type="ECO:0000256" key="5">
    <source>
        <dbReference type="SAM" id="MobiDB-lite"/>
    </source>
</evidence>
<feature type="compositionally biased region" description="Low complexity" evidence="5">
    <location>
        <begin position="273"/>
        <end position="301"/>
    </location>
</feature>
<name>A0A9P5Z049_9AGAR</name>
<comment type="similarity">
    <text evidence="1 4">Belongs to the 1-acyl-sn-glycerol-3-phosphate acyltransferase family.</text>
</comment>
<keyword evidence="4" id="KW-1208">Phospholipid metabolism</keyword>
<dbReference type="CDD" id="cd07989">
    <property type="entry name" value="LPLAT_AGPAT-like"/>
    <property type="match status" value="1"/>
</dbReference>
<comment type="domain">
    <text evidence="4">The HXXXXD motif is essential for acyltransferase activity and may constitute the binding site for the phosphate moiety of the glycerol-3-phosphate.</text>
</comment>
<comment type="catalytic activity">
    <reaction evidence="4">
        <text>a 1-acyl-sn-glycero-3-phosphate + an acyl-CoA = a 1,2-diacyl-sn-glycero-3-phosphate + CoA</text>
        <dbReference type="Rhea" id="RHEA:19709"/>
        <dbReference type="ChEBI" id="CHEBI:57287"/>
        <dbReference type="ChEBI" id="CHEBI:57970"/>
        <dbReference type="ChEBI" id="CHEBI:58342"/>
        <dbReference type="ChEBI" id="CHEBI:58608"/>
        <dbReference type="EC" id="2.3.1.51"/>
    </reaction>
</comment>
<dbReference type="GO" id="GO:0006654">
    <property type="term" value="P:phosphatidic acid biosynthetic process"/>
    <property type="evidence" value="ECO:0007669"/>
    <property type="project" value="TreeGrafter"/>
</dbReference>
<evidence type="ECO:0000256" key="6">
    <source>
        <dbReference type="SAM" id="Phobius"/>
    </source>
</evidence>
<evidence type="ECO:0000256" key="2">
    <source>
        <dbReference type="ARBA" id="ARBA00022679"/>
    </source>
</evidence>
<feature type="region of interest" description="Disordered" evidence="5">
    <location>
        <begin position="315"/>
        <end position="369"/>
    </location>
</feature>
<feature type="region of interest" description="Disordered" evidence="5">
    <location>
        <begin position="271"/>
        <end position="302"/>
    </location>
</feature>
<dbReference type="GO" id="GO:0016020">
    <property type="term" value="C:membrane"/>
    <property type="evidence" value="ECO:0007669"/>
    <property type="project" value="InterPro"/>
</dbReference>
<keyword evidence="6" id="KW-0812">Transmembrane</keyword>
<dbReference type="PANTHER" id="PTHR10434">
    <property type="entry name" value="1-ACYL-SN-GLYCEROL-3-PHOSPHATE ACYLTRANSFERASE"/>
    <property type="match status" value="1"/>
</dbReference>
<keyword evidence="6" id="KW-1133">Transmembrane helix</keyword>
<dbReference type="NCBIfam" id="TIGR00530">
    <property type="entry name" value="AGP_acyltrn"/>
    <property type="match status" value="1"/>
</dbReference>
<keyword evidence="6" id="KW-0472">Membrane</keyword>
<dbReference type="GO" id="GO:0005783">
    <property type="term" value="C:endoplasmic reticulum"/>
    <property type="evidence" value="ECO:0007669"/>
    <property type="project" value="TreeGrafter"/>
</dbReference>
<evidence type="ECO:0000256" key="4">
    <source>
        <dbReference type="RuleBase" id="RU361267"/>
    </source>
</evidence>
<evidence type="ECO:0000256" key="3">
    <source>
        <dbReference type="ARBA" id="ARBA00023315"/>
    </source>
</evidence>
<dbReference type="SUPFAM" id="SSF69593">
    <property type="entry name" value="Glycerol-3-phosphate (1)-acyltransferase"/>
    <property type="match status" value="1"/>
</dbReference>
<keyword evidence="2 4" id="KW-0808">Transferase</keyword>
<keyword evidence="3 4" id="KW-0012">Acyltransferase</keyword>
<dbReference type="Pfam" id="PF01553">
    <property type="entry name" value="Acyltransferase"/>
    <property type="match status" value="1"/>
</dbReference>
<dbReference type="GO" id="GO:0003841">
    <property type="term" value="F:1-acylglycerol-3-phosphate O-acyltransferase activity"/>
    <property type="evidence" value="ECO:0007669"/>
    <property type="project" value="UniProtKB-UniRule"/>
</dbReference>
<comment type="caution">
    <text evidence="8">The sequence shown here is derived from an EMBL/GenBank/DDBJ whole genome shotgun (WGS) entry which is preliminary data.</text>
</comment>
<proteinExistence type="inferred from homology"/>
<organism evidence="8 9">
    <name type="scientific">Pholiota conissans</name>
    <dbReference type="NCBI Taxonomy" id="109636"/>
    <lineage>
        <taxon>Eukaryota</taxon>
        <taxon>Fungi</taxon>
        <taxon>Dikarya</taxon>
        <taxon>Basidiomycota</taxon>
        <taxon>Agaricomycotina</taxon>
        <taxon>Agaricomycetes</taxon>
        <taxon>Agaricomycetidae</taxon>
        <taxon>Agaricales</taxon>
        <taxon>Agaricineae</taxon>
        <taxon>Strophariaceae</taxon>
        <taxon>Pholiota</taxon>
    </lineage>
</organism>
<dbReference type="InterPro" id="IPR004552">
    <property type="entry name" value="AGP_acyltrans"/>
</dbReference>
<keyword evidence="4" id="KW-0594">Phospholipid biosynthesis</keyword>
<protein>
    <recommendedName>
        <fullName evidence="4">1-acyl-sn-glycerol-3-phosphate acyltransferase</fullName>
        <ecNumber evidence="4">2.3.1.51</ecNumber>
    </recommendedName>
</protein>
<evidence type="ECO:0000259" key="7">
    <source>
        <dbReference type="SMART" id="SM00563"/>
    </source>
</evidence>